<name>A0A0N4WHJ9_HAEPC</name>
<evidence type="ECO:0000313" key="2">
    <source>
        <dbReference type="Proteomes" id="UP000268014"/>
    </source>
</evidence>
<proteinExistence type="predicted"/>
<reference evidence="3" key="1">
    <citation type="submission" date="2017-02" db="UniProtKB">
        <authorList>
            <consortium name="WormBaseParasite"/>
        </authorList>
    </citation>
    <scope>IDENTIFICATION</scope>
</reference>
<dbReference type="AlphaFoldDB" id="A0A0N4WHJ9"/>
<organism evidence="3">
    <name type="scientific">Haemonchus placei</name>
    <name type="common">Barber's pole worm</name>
    <dbReference type="NCBI Taxonomy" id="6290"/>
    <lineage>
        <taxon>Eukaryota</taxon>
        <taxon>Metazoa</taxon>
        <taxon>Ecdysozoa</taxon>
        <taxon>Nematoda</taxon>
        <taxon>Chromadorea</taxon>
        <taxon>Rhabditida</taxon>
        <taxon>Rhabditina</taxon>
        <taxon>Rhabditomorpha</taxon>
        <taxon>Strongyloidea</taxon>
        <taxon>Trichostrongylidae</taxon>
        <taxon>Haemonchus</taxon>
    </lineage>
</organism>
<reference evidence="1 2" key="2">
    <citation type="submission" date="2018-11" db="EMBL/GenBank/DDBJ databases">
        <authorList>
            <consortium name="Pathogen Informatics"/>
        </authorList>
    </citation>
    <scope>NUCLEOTIDE SEQUENCE [LARGE SCALE GENOMIC DNA]</scope>
    <source>
        <strain evidence="1 2">MHpl1</strain>
    </source>
</reference>
<protein>
    <submittedName>
        <fullName evidence="3">RapH_N domain-containing protein</fullName>
    </submittedName>
</protein>
<evidence type="ECO:0000313" key="1">
    <source>
        <dbReference type="EMBL" id="VDO39930.1"/>
    </source>
</evidence>
<dbReference type="WBParaSite" id="HPLM_0001036801-mRNA-1">
    <property type="protein sequence ID" value="HPLM_0001036801-mRNA-1"/>
    <property type="gene ID" value="HPLM_0001036801"/>
</dbReference>
<evidence type="ECO:0000313" key="3">
    <source>
        <dbReference type="WBParaSite" id="HPLM_0001036801-mRNA-1"/>
    </source>
</evidence>
<keyword evidence="2" id="KW-1185">Reference proteome</keyword>
<accession>A0A0N4WHJ9</accession>
<gene>
    <name evidence="1" type="ORF">HPLM_LOCUS10360</name>
</gene>
<dbReference type="Proteomes" id="UP000268014">
    <property type="component" value="Unassembled WGS sequence"/>
</dbReference>
<dbReference type="EMBL" id="UZAF01017276">
    <property type="protein sequence ID" value="VDO39930.1"/>
    <property type="molecule type" value="Genomic_DNA"/>
</dbReference>
<sequence length="77" mass="8916">MTVIIAWIVRIGCAGYTSRTDLKMKNLQNAHDCYMEAADEMQQLPHEKQMAKIEEKVEAAQTIYLKGQNHLIKRVLR</sequence>